<evidence type="ECO:0000313" key="12">
    <source>
        <dbReference type="Proteomes" id="UP000308549"/>
    </source>
</evidence>
<keyword evidence="6 9" id="KW-0472">Membrane</keyword>
<dbReference type="PROSITE" id="PS00216">
    <property type="entry name" value="SUGAR_TRANSPORT_1"/>
    <property type="match status" value="1"/>
</dbReference>
<protein>
    <recommendedName>
        <fullName evidence="10">Major facilitator superfamily (MFS) profile domain-containing protein</fullName>
    </recommendedName>
</protein>
<feature type="transmembrane region" description="Helical" evidence="9">
    <location>
        <begin position="464"/>
        <end position="480"/>
    </location>
</feature>
<dbReference type="PROSITE" id="PS00217">
    <property type="entry name" value="SUGAR_TRANSPORT_2"/>
    <property type="match status" value="1"/>
</dbReference>
<feature type="transmembrane region" description="Helical" evidence="9">
    <location>
        <begin position="106"/>
        <end position="124"/>
    </location>
</feature>
<feature type="transmembrane region" description="Helical" evidence="9">
    <location>
        <begin position="130"/>
        <end position="152"/>
    </location>
</feature>
<evidence type="ECO:0000256" key="4">
    <source>
        <dbReference type="ARBA" id="ARBA00022692"/>
    </source>
</evidence>
<keyword evidence="4 9" id="KW-0812">Transmembrane</keyword>
<feature type="transmembrane region" description="Helical" evidence="9">
    <location>
        <begin position="164"/>
        <end position="187"/>
    </location>
</feature>
<feature type="transmembrane region" description="Helical" evidence="9">
    <location>
        <begin position="355"/>
        <end position="376"/>
    </location>
</feature>
<evidence type="ECO:0000256" key="5">
    <source>
        <dbReference type="ARBA" id="ARBA00022989"/>
    </source>
</evidence>
<evidence type="ECO:0000256" key="8">
    <source>
        <dbReference type="SAM" id="MobiDB-lite"/>
    </source>
</evidence>
<evidence type="ECO:0000256" key="6">
    <source>
        <dbReference type="ARBA" id="ARBA00023136"/>
    </source>
</evidence>
<dbReference type="Pfam" id="PF00083">
    <property type="entry name" value="Sugar_tr"/>
    <property type="match status" value="1"/>
</dbReference>
<dbReference type="PROSITE" id="PS50850">
    <property type="entry name" value="MFS"/>
    <property type="match status" value="1"/>
</dbReference>
<name>A0A4U0U7F6_9PEZI</name>
<feature type="transmembrane region" description="Helical" evidence="9">
    <location>
        <begin position="78"/>
        <end position="99"/>
    </location>
</feature>
<feature type="transmembrane region" description="Helical" evidence="9">
    <location>
        <begin position="486"/>
        <end position="505"/>
    </location>
</feature>
<dbReference type="OrthoDB" id="8120565at2759"/>
<feature type="transmembrane region" description="Helical" evidence="9">
    <location>
        <begin position="383"/>
        <end position="406"/>
    </location>
</feature>
<dbReference type="GO" id="GO:0016020">
    <property type="term" value="C:membrane"/>
    <property type="evidence" value="ECO:0007669"/>
    <property type="project" value="UniProtKB-SubCell"/>
</dbReference>
<dbReference type="Gene3D" id="1.20.1250.20">
    <property type="entry name" value="MFS general substrate transporter like domains"/>
    <property type="match status" value="1"/>
</dbReference>
<comment type="subcellular location">
    <subcellularLocation>
        <location evidence="1">Membrane</location>
        <topology evidence="1">Multi-pass membrane protein</topology>
    </subcellularLocation>
</comment>
<dbReference type="Proteomes" id="UP000308549">
    <property type="component" value="Unassembled WGS sequence"/>
</dbReference>
<sequence length="582" mass="62266">MAPPGGAAALSAARAKYAGPTGLKGIIYNGKTSAIAFFASLGGLVYGYNQGMFAQVLAMPSFVRATNGFAATTGIDQGLLTSILELGAWVGTLINGWLADAVGRRFCCVIAVVVFCVGVIVQAATENKDYVLAGRFVTGLGVGSLSMVVPLYNAELAPPEVRGALVAVQQLAITFGIMVSFWIGYGTNYIGGTGEVVGTTGVGQSRAAWLIPISIQILPALVLGAGMLLFMPQSPRHLMNKGREQECLDTLARLRNKSVDDMGVRIEFLEIKALHEFEVRRAAQKYPQYQDGTFRSNFMIGYHDYLSLVTNPSLLKRSMVACLTMTFQQWNGINAINYYAPFIFDGLVGGNTTNLLATGVVGIIEFVFTIPAVLYVDKFGRKTILIAGAIGMASCHFIVAGIIGAFGDDWAAHRAGGWAAIVFVWIFVLNFAYSWGPVAWIVVSEVYPLSMRAKGVSLGGSANWLNNFAVGISTSPFIAASNFGTFIFFGCVTTIGVLWVFFLVPETKGRTLEEMDELFGEVGFAQDDLAVKAGIEREIGLTALLGGEEPGMEEEDKLGDKIADHGSDELVEKREGSNGQSS</sequence>
<feature type="transmembrane region" description="Helical" evidence="9">
    <location>
        <begin position="34"/>
        <end position="58"/>
    </location>
</feature>
<dbReference type="AlphaFoldDB" id="A0A4U0U7F6"/>
<feature type="transmembrane region" description="Helical" evidence="9">
    <location>
        <begin position="418"/>
        <end position="443"/>
    </location>
</feature>
<keyword evidence="12" id="KW-1185">Reference proteome</keyword>
<evidence type="ECO:0000256" key="7">
    <source>
        <dbReference type="RuleBase" id="RU003346"/>
    </source>
</evidence>
<dbReference type="InterPro" id="IPR005829">
    <property type="entry name" value="Sugar_transporter_CS"/>
</dbReference>
<dbReference type="InterPro" id="IPR005828">
    <property type="entry name" value="MFS_sugar_transport-like"/>
</dbReference>
<organism evidence="11 12">
    <name type="scientific">Salinomyces thailandicus</name>
    <dbReference type="NCBI Taxonomy" id="706561"/>
    <lineage>
        <taxon>Eukaryota</taxon>
        <taxon>Fungi</taxon>
        <taxon>Dikarya</taxon>
        <taxon>Ascomycota</taxon>
        <taxon>Pezizomycotina</taxon>
        <taxon>Dothideomycetes</taxon>
        <taxon>Dothideomycetidae</taxon>
        <taxon>Mycosphaerellales</taxon>
        <taxon>Teratosphaeriaceae</taxon>
        <taxon>Salinomyces</taxon>
    </lineage>
</organism>
<feature type="compositionally biased region" description="Basic and acidic residues" evidence="8">
    <location>
        <begin position="558"/>
        <end position="576"/>
    </location>
</feature>
<dbReference type="EMBL" id="NAJL01000009">
    <property type="protein sequence ID" value="TKA31038.1"/>
    <property type="molecule type" value="Genomic_DNA"/>
</dbReference>
<accession>A0A4U0U7F6</accession>
<feature type="domain" description="Major facilitator superfamily (MFS) profile" evidence="10">
    <location>
        <begin position="35"/>
        <end position="508"/>
    </location>
</feature>
<proteinExistence type="inferred from homology"/>
<feature type="region of interest" description="Disordered" evidence="8">
    <location>
        <begin position="550"/>
        <end position="582"/>
    </location>
</feature>
<keyword evidence="3 7" id="KW-0813">Transport</keyword>
<evidence type="ECO:0000256" key="3">
    <source>
        <dbReference type="ARBA" id="ARBA00022448"/>
    </source>
</evidence>
<comment type="caution">
    <text evidence="11">The sequence shown here is derived from an EMBL/GenBank/DDBJ whole genome shotgun (WGS) entry which is preliminary data.</text>
</comment>
<evidence type="ECO:0000256" key="1">
    <source>
        <dbReference type="ARBA" id="ARBA00004141"/>
    </source>
</evidence>
<evidence type="ECO:0000256" key="2">
    <source>
        <dbReference type="ARBA" id="ARBA00010992"/>
    </source>
</evidence>
<dbReference type="PANTHER" id="PTHR48022:SF2">
    <property type="entry name" value="PLASTIDIC GLUCOSE TRANSPORTER 4"/>
    <property type="match status" value="1"/>
</dbReference>
<reference evidence="11 12" key="1">
    <citation type="submission" date="2017-03" db="EMBL/GenBank/DDBJ databases">
        <title>Genomes of endolithic fungi from Antarctica.</title>
        <authorList>
            <person name="Coleine C."/>
            <person name="Masonjones S."/>
            <person name="Stajich J.E."/>
        </authorList>
    </citation>
    <scope>NUCLEOTIDE SEQUENCE [LARGE SCALE GENOMIC DNA]</scope>
    <source>
        <strain evidence="11 12">CCFEE 6315</strain>
    </source>
</reference>
<evidence type="ECO:0000256" key="9">
    <source>
        <dbReference type="SAM" id="Phobius"/>
    </source>
</evidence>
<dbReference type="GO" id="GO:0005351">
    <property type="term" value="F:carbohydrate:proton symporter activity"/>
    <property type="evidence" value="ECO:0007669"/>
    <property type="project" value="TreeGrafter"/>
</dbReference>
<evidence type="ECO:0000259" key="10">
    <source>
        <dbReference type="PROSITE" id="PS50850"/>
    </source>
</evidence>
<feature type="transmembrane region" description="Helical" evidence="9">
    <location>
        <begin position="207"/>
        <end position="231"/>
    </location>
</feature>
<evidence type="ECO:0000313" key="11">
    <source>
        <dbReference type="EMBL" id="TKA31038.1"/>
    </source>
</evidence>
<dbReference type="SUPFAM" id="SSF103473">
    <property type="entry name" value="MFS general substrate transporter"/>
    <property type="match status" value="1"/>
</dbReference>
<gene>
    <name evidence="11" type="ORF">B0A50_02006</name>
</gene>
<dbReference type="NCBIfam" id="TIGR00879">
    <property type="entry name" value="SP"/>
    <property type="match status" value="1"/>
</dbReference>
<keyword evidence="5 9" id="KW-1133">Transmembrane helix</keyword>
<comment type="similarity">
    <text evidence="2 7">Belongs to the major facilitator superfamily. Sugar transporter (TC 2.A.1.1) family.</text>
</comment>
<dbReference type="InterPro" id="IPR003663">
    <property type="entry name" value="Sugar/inositol_transpt"/>
</dbReference>
<dbReference type="PRINTS" id="PR00171">
    <property type="entry name" value="SUGRTRNSPORT"/>
</dbReference>
<dbReference type="InterPro" id="IPR020846">
    <property type="entry name" value="MFS_dom"/>
</dbReference>
<dbReference type="PANTHER" id="PTHR48022">
    <property type="entry name" value="PLASTIDIC GLUCOSE TRANSPORTER 4"/>
    <property type="match status" value="1"/>
</dbReference>
<dbReference type="FunFam" id="1.20.1250.20:FF:000026">
    <property type="entry name" value="MFS quinate transporter QutD"/>
    <property type="match status" value="1"/>
</dbReference>
<dbReference type="InterPro" id="IPR036259">
    <property type="entry name" value="MFS_trans_sf"/>
</dbReference>
<dbReference type="InterPro" id="IPR050360">
    <property type="entry name" value="MFS_Sugar_Transporters"/>
</dbReference>